<feature type="transmembrane region" description="Helical" evidence="7">
    <location>
        <begin position="452"/>
        <end position="471"/>
    </location>
</feature>
<feature type="transmembrane region" description="Helical" evidence="7">
    <location>
        <begin position="306"/>
        <end position="326"/>
    </location>
</feature>
<keyword evidence="3 7" id="KW-0812">Transmembrane</keyword>
<accession>A0A6L4WXI8</accession>
<evidence type="ECO:0000256" key="7">
    <source>
        <dbReference type="SAM" id="Phobius"/>
    </source>
</evidence>
<dbReference type="PANTHER" id="PTHR23513:SF6">
    <property type="entry name" value="MAJOR FACILITATOR SUPERFAMILY ASSOCIATED DOMAIN-CONTAINING PROTEIN"/>
    <property type="match status" value="1"/>
</dbReference>
<evidence type="ECO:0000313" key="8">
    <source>
        <dbReference type="EMBL" id="KAB8286760.1"/>
    </source>
</evidence>
<proteinExistence type="predicted"/>
<dbReference type="InterPro" id="IPR036259">
    <property type="entry name" value="MFS_trans_sf"/>
</dbReference>
<dbReference type="Proteomes" id="UP000482084">
    <property type="component" value="Unassembled WGS sequence"/>
</dbReference>
<dbReference type="Gene3D" id="1.20.1250.20">
    <property type="entry name" value="MFS general substrate transporter like domains"/>
    <property type="match status" value="1"/>
</dbReference>
<keyword evidence="9" id="KW-1185">Reference proteome</keyword>
<feature type="compositionally biased region" description="Acidic residues" evidence="6">
    <location>
        <begin position="203"/>
        <end position="219"/>
    </location>
</feature>
<name>A0A6L4WXI8_9BIFI</name>
<sequence>MRGLAMLSVALRWALVGMTLSMLSNAIFEGSVIPSILLVGLPAWVIAFRRTFGLIIDFASPVAAWIVQCCGSFRSLATAEGVEGALCLAVAVVPSGWPYWKWLLLALSCLLLMTGQIIDVAGEVFEVDAAAGDDDMLVRYSGYVGVISSVAGTLLGQVAGSAIANASITAMLLTSAALSFGCALTRFRTRDLMPSSTLRTAETVDETADANADADDVIDDAGTVAAPSDTSDTSDASEDPSIKASTSPDQTDCCGHVEHDHADRNDDERDHHTHHTSTERSGQSDEQTTRPATSRPRPSSLTTTKLFVASLLLALIPSLWTSYALLGLGATYGGDALTILYACGGIGSIIGSFVYMRGSHRLGMRRIATIGIAATAVSLIIVLIPALPAACVTWLINGFGYGLLAQAVIVSRQLLLHGNDLARFSGRSRFAFAIGSAVGTWGGWLGSAHWRLLAAIALVLCAGFVPLLRAMPHTTTSSHRA</sequence>
<evidence type="ECO:0000256" key="2">
    <source>
        <dbReference type="ARBA" id="ARBA00022475"/>
    </source>
</evidence>
<dbReference type="AlphaFoldDB" id="A0A6L4WXI8"/>
<evidence type="ECO:0000256" key="4">
    <source>
        <dbReference type="ARBA" id="ARBA00022989"/>
    </source>
</evidence>
<organism evidence="8 9">
    <name type="scientific">Bifidobacterium ramosum</name>
    <dbReference type="NCBI Taxonomy" id="1798158"/>
    <lineage>
        <taxon>Bacteria</taxon>
        <taxon>Bacillati</taxon>
        <taxon>Actinomycetota</taxon>
        <taxon>Actinomycetes</taxon>
        <taxon>Bifidobacteriales</taxon>
        <taxon>Bifidobacteriaceae</taxon>
        <taxon>Bifidobacterium</taxon>
    </lineage>
</organism>
<feature type="compositionally biased region" description="Low complexity" evidence="6">
    <location>
        <begin position="220"/>
        <end position="234"/>
    </location>
</feature>
<feature type="transmembrane region" description="Helical" evidence="7">
    <location>
        <begin position="367"/>
        <end position="386"/>
    </location>
</feature>
<comment type="subcellular location">
    <subcellularLocation>
        <location evidence="1">Cell membrane</location>
        <topology evidence="1">Multi-pass membrane protein</topology>
    </subcellularLocation>
</comment>
<feature type="transmembrane region" description="Helical" evidence="7">
    <location>
        <begin position="162"/>
        <end position="184"/>
    </location>
</feature>
<keyword evidence="4 7" id="KW-1133">Transmembrane helix</keyword>
<evidence type="ECO:0000256" key="1">
    <source>
        <dbReference type="ARBA" id="ARBA00004651"/>
    </source>
</evidence>
<evidence type="ECO:0000313" key="9">
    <source>
        <dbReference type="Proteomes" id="UP000482084"/>
    </source>
</evidence>
<feature type="transmembrane region" description="Helical" evidence="7">
    <location>
        <begin position="26"/>
        <end position="47"/>
    </location>
</feature>
<keyword evidence="5 7" id="KW-0472">Membrane</keyword>
<dbReference type="EMBL" id="WBSM01000015">
    <property type="protein sequence ID" value="KAB8286760.1"/>
    <property type="molecule type" value="Genomic_DNA"/>
</dbReference>
<feature type="compositionally biased region" description="Low complexity" evidence="6">
    <location>
        <begin position="289"/>
        <end position="300"/>
    </location>
</feature>
<feature type="transmembrane region" description="Helical" evidence="7">
    <location>
        <begin position="338"/>
        <end position="355"/>
    </location>
</feature>
<reference evidence="8 9" key="1">
    <citation type="submission" date="2019-10" db="EMBL/GenBank/DDBJ databases">
        <title>Characterization of the phylogenetic diversity of two novel species belonging to the genus Bifidobacterium: Bifidobacterium cebidarum sp. nov. and Bifidobacterium leontopitheci sp. nov.</title>
        <authorList>
            <person name="Lugli G.A."/>
            <person name="Duranti S."/>
            <person name="Milani C."/>
            <person name="Turroni F."/>
            <person name="Ventura M."/>
        </authorList>
    </citation>
    <scope>NUCLEOTIDE SEQUENCE [LARGE SCALE GENOMIC DNA]</scope>
    <source>
        <strain evidence="8 9">DSM 100688</strain>
    </source>
</reference>
<feature type="compositionally biased region" description="Basic and acidic residues" evidence="6">
    <location>
        <begin position="255"/>
        <end position="271"/>
    </location>
</feature>
<feature type="transmembrane region" description="Helical" evidence="7">
    <location>
        <begin position="430"/>
        <end position="446"/>
    </location>
</feature>
<dbReference type="SUPFAM" id="SSF103473">
    <property type="entry name" value="MFS general substrate transporter"/>
    <property type="match status" value="1"/>
</dbReference>
<feature type="transmembrane region" description="Helical" evidence="7">
    <location>
        <begin position="392"/>
        <end position="410"/>
    </location>
</feature>
<evidence type="ECO:0000256" key="6">
    <source>
        <dbReference type="SAM" id="MobiDB-lite"/>
    </source>
</evidence>
<gene>
    <name evidence="8" type="ORF">DSM100688_2130</name>
</gene>
<evidence type="ECO:0000256" key="5">
    <source>
        <dbReference type="ARBA" id="ARBA00023136"/>
    </source>
</evidence>
<keyword evidence="2" id="KW-1003">Cell membrane</keyword>
<evidence type="ECO:0000256" key="3">
    <source>
        <dbReference type="ARBA" id="ARBA00022692"/>
    </source>
</evidence>
<comment type="caution">
    <text evidence="8">The sequence shown here is derived from an EMBL/GenBank/DDBJ whole genome shotgun (WGS) entry which is preliminary data.</text>
</comment>
<protein>
    <recommendedName>
        <fullName evidence="10">MFS transporter</fullName>
    </recommendedName>
</protein>
<evidence type="ECO:0008006" key="10">
    <source>
        <dbReference type="Google" id="ProtNLM"/>
    </source>
</evidence>
<dbReference type="PANTHER" id="PTHR23513">
    <property type="entry name" value="INTEGRAL MEMBRANE EFFLUX PROTEIN-RELATED"/>
    <property type="match status" value="1"/>
</dbReference>
<feature type="transmembrane region" description="Helical" evidence="7">
    <location>
        <begin position="137"/>
        <end position="156"/>
    </location>
</feature>
<dbReference type="GO" id="GO:0005886">
    <property type="term" value="C:plasma membrane"/>
    <property type="evidence" value="ECO:0007669"/>
    <property type="project" value="UniProtKB-SubCell"/>
</dbReference>
<feature type="region of interest" description="Disordered" evidence="6">
    <location>
        <begin position="198"/>
        <end position="300"/>
    </location>
</feature>